<dbReference type="SUPFAM" id="SSF51703">
    <property type="entry name" value="Cobalamin (vitamin B12)-dependent enzymes"/>
    <property type="match status" value="1"/>
</dbReference>
<keyword evidence="3" id="KW-1185">Reference proteome</keyword>
<dbReference type="Proteomes" id="UP000199312">
    <property type="component" value="Unassembled WGS sequence"/>
</dbReference>
<proteinExistence type="predicted"/>
<dbReference type="PANTHER" id="PTHR48101">
    <property type="entry name" value="METHYLMALONYL-COA MUTASE, MITOCHONDRIAL-RELATED"/>
    <property type="match status" value="1"/>
</dbReference>
<evidence type="ECO:0000259" key="1">
    <source>
        <dbReference type="Pfam" id="PF01642"/>
    </source>
</evidence>
<dbReference type="Gene3D" id="3.20.20.240">
    <property type="entry name" value="Methylmalonyl-CoA mutase"/>
    <property type="match status" value="1"/>
</dbReference>
<dbReference type="STRING" id="593133.SAMN04488006_2158"/>
<gene>
    <name evidence="2" type="ORF">SAMN04488006_2158</name>
</gene>
<name>A0A1I6R3W8_9FLAO</name>
<accession>A0A1I6R3W8</accession>
<evidence type="ECO:0000313" key="3">
    <source>
        <dbReference type="Proteomes" id="UP000199312"/>
    </source>
</evidence>
<evidence type="ECO:0000313" key="2">
    <source>
        <dbReference type="EMBL" id="SFS59369.1"/>
    </source>
</evidence>
<dbReference type="GO" id="GO:0031419">
    <property type="term" value="F:cobalamin binding"/>
    <property type="evidence" value="ECO:0007669"/>
    <property type="project" value="InterPro"/>
</dbReference>
<dbReference type="GO" id="GO:0016866">
    <property type="term" value="F:intramolecular transferase activity"/>
    <property type="evidence" value="ECO:0007669"/>
    <property type="project" value="InterPro"/>
</dbReference>
<dbReference type="AlphaFoldDB" id="A0A1I6R3W8"/>
<dbReference type="OrthoDB" id="9762378at2"/>
<protein>
    <submittedName>
        <fullName evidence="2">Heterodimeric methylmalonyl-CoA mutase small subunit</fullName>
    </submittedName>
</protein>
<dbReference type="InterPro" id="IPR006099">
    <property type="entry name" value="MeMalonylCoA_mutase_a/b_cat"/>
</dbReference>
<dbReference type="EMBL" id="FOZP01000005">
    <property type="protein sequence ID" value="SFS59369.1"/>
    <property type="molecule type" value="Genomic_DNA"/>
</dbReference>
<reference evidence="3" key="1">
    <citation type="submission" date="2016-10" db="EMBL/GenBank/DDBJ databases">
        <authorList>
            <person name="Varghese N."/>
            <person name="Submissions S."/>
        </authorList>
    </citation>
    <scope>NUCLEOTIDE SEQUENCE [LARGE SCALE GENOMIC DNA]</scope>
    <source>
        <strain evidence="3">DSM 24450</strain>
    </source>
</reference>
<dbReference type="RefSeq" id="WP_090226028.1">
    <property type="nucleotide sequence ID" value="NZ_FOZP01000005.1"/>
</dbReference>
<dbReference type="PANTHER" id="PTHR48101:SF1">
    <property type="entry name" value="METHYLMALONYL-COA MUTASE, LARGE SUBUNIT"/>
    <property type="match status" value="1"/>
</dbReference>
<sequence length="434" mass="49207">MSNLLTNDFQPSSSTAWKQKIQFELNGADYNKTLLTQTNEGITIKPFYHSDNFEKIMVPATKNNFNSCQTIKITTEETANLEALSVIEKGVNALKFDALKPFDFNTLFQNLLHKNIEFHFSFGLLSESFIQELCAFLNAETLYLNIDIIGNFAQTGNWFSNFNNDFKSIEQLIQTNPAANILSVNVGLYQNAGANIIQQVAYALAHANEYFNKFGGNIANNIQFNFAIGNNYFFEIAKIRAFRYLLNLVLTAYQTTVDVPIFAEPSFRNKSSHCYNCFVQRASTEFMSGIIGGAHTISNNVTNKSCLQNLINLKEEFSTKNRSEITEGNYYIESLTKQIAEKALIVFKEIEKGGGFLQLLKEGTIQRKINESAQKEQHQFNTGALVLVESNTYTSKNDTEKLDYFNKTSTTKTYRKTVIIPIKAKRLAEKLEQK</sequence>
<dbReference type="InterPro" id="IPR016176">
    <property type="entry name" value="Cbl-dep_enz_cat"/>
</dbReference>
<dbReference type="Pfam" id="PF01642">
    <property type="entry name" value="MM_CoA_mutase"/>
    <property type="match status" value="1"/>
</dbReference>
<feature type="domain" description="Methylmalonyl-CoA mutase alpha/beta chain catalytic" evidence="1">
    <location>
        <begin position="146"/>
        <end position="432"/>
    </location>
</feature>
<organism evidence="2 3">
    <name type="scientific">Lutibacter maritimus</name>
    <dbReference type="NCBI Taxonomy" id="593133"/>
    <lineage>
        <taxon>Bacteria</taxon>
        <taxon>Pseudomonadati</taxon>
        <taxon>Bacteroidota</taxon>
        <taxon>Flavobacteriia</taxon>
        <taxon>Flavobacteriales</taxon>
        <taxon>Flavobacteriaceae</taxon>
        <taxon>Lutibacter</taxon>
    </lineage>
</organism>